<sequence>MKLVIGKPAAKFSVRAAVTVRRKSKEDLKGAIANQLDAMSDKLGRNVVLELISTEINPKTRRPKRSGEGMIKDWYEKKNLKMERVVYTAEFMIDSSFGLPGAITVINRHQKEFFLESIVVEGFQTGTIVFPCNSWVQSTKDLPTKRVFFTNKPYLPSETPAGLRTLREQELQELRGDGKGIRKRSDRIYDYATYNDLGNPDKGMEFVRPTLGGEKIPYPRRCRTGRPPTDTNLLCESRIEKPHPIYVPRDEAFEELKQDAFLSGRLKAVLHNLIPSLVASISGDNHDFLGFHDIDNLYKEGLLLKLGLQDHLLHKIPMVRKIQESSHGLLRYDTPSILLKDKFAWLRDDEFARQAVAGINPVSIERVKVFPPVSKLDPTVYGPPESGLKEEHIAGQLDGMTVKQAIEEGKLFMLDYHDIYFPFLDRINAMDGRKAYGTRTIFFLTQLGTLKPVAIELSLPPAKPGLTQSSRVLTPPCDATSNWLWQLAKAHVCSNDSGVHQLVNHWLRTHAMMEPFILAAHRQLSAMHPVYKLLEPHMRYTLEINALARQSLINAEGVIASCFTPGPYCMEISAAFYKNNWRFDLEGLPSDLIRRGMAVEDSSQPHGLRLLVSDYPYANDGLLISNLVRDPKLRPILRGYLLSKPNQHPNRH</sequence>
<accession>A0A5P1F9Q5</accession>
<keyword evidence="18" id="KW-1185">Reference proteome</keyword>
<comment type="cofactor">
    <cofactor evidence="1 13">
        <name>Fe cation</name>
        <dbReference type="ChEBI" id="CHEBI:24875"/>
    </cofactor>
</comment>
<evidence type="ECO:0000256" key="4">
    <source>
        <dbReference type="ARBA" id="ARBA00022723"/>
    </source>
</evidence>
<dbReference type="PANTHER" id="PTHR11771">
    <property type="entry name" value="LIPOXYGENASE"/>
    <property type="match status" value="1"/>
</dbReference>
<evidence type="ECO:0000256" key="10">
    <source>
        <dbReference type="ARBA" id="ARBA00023098"/>
    </source>
</evidence>
<evidence type="ECO:0000256" key="12">
    <source>
        <dbReference type="PROSITE-ProRule" id="PRU00152"/>
    </source>
</evidence>
<dbReference type="PROSITE" id="PS00081">
    <property type="entry name" value="LIPOXYGENASE_2"/>
    <property type="match status" value="1"/>
</dbReference>
<dbReference type="GO" id="GO:0009611">
    <property type="term" value="P:response to wounding"/>
    <property type="evidence" value="ECO:0007669"/>
    <property type="project" value="UniProtKB-ARBA"/>
</dbReference>
<dbReference type="OMA" id="PFDPRPM"/>
<dbReference type="InterPro" id="IPR036392">
    <property type="entry name" value="PLAT/LH2_dom_sf"/>
</dbReference>
<protein>
    <recommendedName>
        <fullName evidence="14">Lipoxygenase</fullName>
        <ecNumber evidence="14">1.13.11.-</ecNumber>
    </recommendedName>
</protein>
<dbReference type="GO" id="GO:0046872">
    <property type="term" value="F:metal ion binding"/>
    <property type="evidence" value="ECO:0007669"/>
    <property type="project" value="UniProtKB-UniRule"/>
</dbReference>
<evidence type="ECO:0000256" key="6">
    <source>
        <dbReference type="ARBA" id="ARBA00022832"/>
    </source>
</evidence>
<dbReference type="InterPro" id="IPR020833">
    <property type="entry name" value="LipOase_Fe_BS"/>
</dbReference>
<dbReference type="InterPro" id="IPR027433">
    <property type="entry name" value="Lipoxygenase_dom_3"/>
</dbReference>
<keyword evidence="7 13" id="KW-0223">Dioxygenase</keyword>
<evidence type="ECO:0000256" key="1">
    <source>
        <dbReference type="ARBA" id="ARBA00001962"/>
    </source>
</evidence>
<evidence type="ECO:0000256" key="11">
    <source>
        <dbReference type="ARBA" id="ARBA00023160"/>
    </source>
</evidence>
<keyword evidence="8 13" id="KW-0560">Oxidoreductase</keyword>
<dbReference type="UniPathway" id="UPA00382"/>
<evidence type="ECO:0000256" key="14">
    <source>
        <dbReference type="RuleBase" id="RU003975"/>
    </source>
</evidence>
<name>A0A5P1F9Q5_ASPOF</name>
<keyword evidence="9 13" id="KW-0408">Iron</keyword>
<dbReference type="InterPro" id="IPR042057">
    <property type="entry name" value="Lipoxy_PLAT/LH2"/>
</dbReference>
<evidence type="ECO:0000256" key="8">
    <source>
        <dbReference type="ARBA" id="ARBA00023002"/>
    </source>
</evidence>
<dbReference type="PROSITE" id="PS51393">
    <property type="entry name" value="LIPOXYGENASE_3"/>
    <property type="match status" value="1"/>
</dbReference>
<evidence type="ECO:0000256" key="13">
    <source>
        <dbReference type="RuleBase" id="RU003974"/>
    </source>
</evidence>
<feature type="domain" description="PLAT" evidence="15">
    <location>
        <begin position="14"/>
        <end position="150"/>
    </location>
</feature>
<dbReference type="InterPro" id="IPR036226">
    <property type="entry name" value="LipOase_C_sf"/>
</dbReference>
<dbReference type="PROSITE" id="PS50095">
    <property type="entry name" value="PLAT"/>
    <property type="match status" value="1"/>
</dbReference>
<dbReference type="EC" id="1.13.11.-" evidence="14"/>
<dbReference type="FunFam" id="3.10.450.60:FF:000002">
    <property type="entry name" value="Lipoxygenase"/>
    <property type="match status" value="1"/>
</dbReference>
<dbReference type="PRINTS" id="PR00468">
    <property type="entry name" value="PLTLPOXGNASE"/>
</dbReference>
<dbReference type="Pfam" id="PF00305">
    <property type="entry name" value="Lipoxygenase"/>
    <property type="match status" value="1"/>
</dbReference>
<dbReference type="Pfam" id="PF01477">
    <property type="entry name" value="PLAT"/>
    <property type="match status" value="1"/>
</dbReference>
<comment type="caution">
    <text evidence="12">Lacks conserved residue(s) required for the propagation of feature annotation.</text>
</comment>
<organism evidence="17 18">
    <name type="scientific">Asparagus officinalis</name>
    <name type="common">Garden asparagus</name>
    <dbReference type="NCBI Taxonomy" id="4686"/>
    <lineage>
        <taxon>Eukaryota</taxon>
        <taxon>Viridiplantae</taxon>
        <taxon>Streptophyta</taxon>
        <taxon>Embryophyta</taxon>
        <taxon>Tracheophyta</taxon>
        <taxon>Spermatophyta</taxon>
        <taxon>Magnoliopsida</taxon>
        <taxon>Liliopsida</taxon>
        <taxon>Asparagales</taxon>
        <taxon>Asparagaceae</taxon>
        <taxon>Asparagoideae</taxon>
        <taxon>Asparagus</taxon>
    </lineage>
</organism>
<evidence type="ECO:0000313" key="18">
    <source>
        <dbReference type="Proteomes" id="UP000243459"/>
    </source>
</evidence>
<dbReference type="Proteomes" id="UP000243459">
    <property type="component" value="Chromosome 3"/>
</dbReference>
<evidence type="ECO:0000259" key="16">
    <source>
        <dbReference type="PROSITE" id="PS51393"/>
    </source>
</evidence>
<evidence type="ECO:0000256" key="9">
    <source>
        <dbReference type="ARBA" id="ARBA00023004"/>
    </source>
</evidence>
<dbReference type="GO" id="GO:0031408">
    <property type="term" value="P:oxylipin biosynthetic process"/>
    <property type="evidence" value="ECO:0007669"/>
    <property type="project" value="UniProtKB-UniRule"/>
</dbReference>
<keyword evidence="4 13" id="KW-0479">Metal-binding</keyword>
<evidence type="ECO:0000256" key="2">
    <source>
        <dbReference type="ARBA" id="ARBA00009419"/>
    </source>
</evidence>
<dbReference type="GO" id="GO:0016702">
    <property type="term" value="F:oxidoreductase activity, acting on single donors with incorporation of molecular oxygen, incorporation of two atoms of oxygen"/>
    <property type="evidence" value="ECO:0007669"/>
    <property type="project" value="InterPro"/>
</dbReference>
<feature type="domain" description="Lipoxygenase" evidence="16">
    <location>
        <begin position="153"/>
        <end position="652"/>
    </location>
</feature>
<evidence type="ECO:0000259" key="15">
    <source>
        <dbReference type="PROSITE" id="PS50095"/>
    </source>
</evidence>
<gene>
    <name evidence="17" type="ORF">A4U43_C03F13300</name>
</gene>
<dbReference type="GO" id="GO:0006633">
    <property type="term" value="P:fatty acid biosynthetic process"/>
    <property type="evidence" value="ECO:0007669"/>
    <property type="project" value="UniProtKB-KW"/>
</dbReference>
<dbReference type="Gene3D" id="1.20.245.10">
    <property type="entry name" value="Lipoxygenase-1, Domain 5"/>
    <property type="match status" value="1"/>
</dbReference>
<keyword evidence="3 14" id="KW-0444">Lipid biosynthesis</keyword>
<reference evidence="18" key="1">
    <citation type="journal article" date="2017" name="Nat. Commun.">
        <title>The asparagus genome sheds light on the origin and evolution of a young Y chromosome.</title>
        <authorList>
            <person name="Harkess A."/>
            <person name="Zhou J."/>
            <person name="Xu C."/>
            <person name="Bowers J.E."/>
            <person name="Van der Hulst R."/>
            <person name="Ayyampalayam S."/>
            <person name="Mercati F."/>
            <person name="Riccardi P."/>
            <person name="McKain M.R."/>
            <person name="Kakrana A."/>
            <person name="Tang H."/>
            <person name="Ray J."/>
            <person name="Groenendijk J."/>
            <person name="Arikit S."/>
            <person name="Mathioni S.M."/>
            <person name="Nakano M."/>
            <person name="Shan H."/>
            <person name="Telgmann-Rauber A."/>
            <person name="Kanno A."/>
            <person name="Yue Z."/>
            <person name="Chen H."/>
            <person name="Li W."/>
            <person name="Chen Y."/>
            <person name="Xu X."/>
            <person name="Zhang Y."/>
            <person name="Luo S."/>
            <person name="Chen H."/>
            <person name="Gao J."/>
            <person name="Mao Z."/>
            <person name="Pires J.C."/>
            <person name="Luo M."/>
            <person name="Kudrna D."/>
            <person name="Wing R.A."/>
            <person name="Meyers B.C."/>
            <person name="Yi K."/>
            <person name="Kong H."/>
            <person name="Lavrijsen P."/>
            <person name="Sunseri F."/>
            <person name="Falavigna A."/>
            <person name="Ye Y."/>
            <person name="Leebens-Mack J.H."/>
            <person name="Chen G."/>
        </authorList>
    </citation>
    <scope>NUCLEOTIDE SEQUENCE [LARGE SCALE GENOMIC DNA]</scope>
    <source>
        <strain evidence="18">cv. DH0086</strain>
    </source>
</reference>
<dbReference type="InterPro" id="IPR001024">
    <property type="entry name" value="PLAT/LH2_dom"/>
</dbReference>
<evidence type="ECO:0000256" key="5">
    <source>
        <dbReference type="ARBA" id="ARBA00022767"/>
    </source>
</evidence>
<keyword evidence="11 14" id="KW-0275">Fatty acid biosynthesis</keyword>
<comment type="pathway">
    <text evidence="14">Lipid metabolism; oxylipin biosynthesis.</text>
</comment>
<dbReference type="CDD" id="cd01751">
    <property type="entry name" value="PLAT_LH2"/>
    <property type="match status" value="1"/>
</dbReference>
<evidence type="ECO:0000256" key="7">
    <source>
        <dbReference type="ARBA" id="ARBA00022964"/>
    </source>
</evidence>
<dbReference type="InterPro" id="IPR020834">
    <property type="entry name" value="LipOase_CS"/>
</dbReference>
<dbReference type="Gene3D" id="4.10.372.10">
    <property type="entry name" value="Lipoxygenase-1, Domain 3"/>
    <property type="match status" value="1"/>
</dbReference>
<dbReference type="EMBL" id="CM007383">
    <property type="protein sequence ID" value="ONK75098.1"/>
    <property type="molecule type" value="Genomic_DNA"/>
</dbReference>
<dbReference type="FunFam" id="4.10.375.10:FF:000001">
    <property type="entry name" value="Lipoxygenase"/>
    <property type="match status" value="1"/>
</dbReference>
<dbReference type="Gramene" id="ONK75098">
    <property type="protein sequence ID" value="ONK75098"/>
    <property type="gene ID" value="A4U43_C03F13300"/>
</dbReference>
<dbReference type="InterPro" id="IPR013819">
    <property type="entry name" value="LipOase_C"/>
</dbReference>
<dbReference type="SUPFAM" id="SSF49723">
    <property type="entry name" value="Lipase/lipooxygenase domain (PLAT/LH2 domain)"/>
    <property type="match status" value="1"/>
</dbReference>
<dbReference type="SUPFAM" id="SSF48484">
    <property type="entry name" value="Lipoxigenase"/>
    <property type="match status" value="1"/>
</dbReference>
<evidence type="ECO:0000313" key="17">
    <source>
        <dbReference type="EMBL" id="ONK75098.1"/>
    </source>
</evidence>
<keyword evidence="6" id="KW-0276">Fatty acid metabolism</keyword>
<dbReference type="InterPro" id="IPR001246">
    <property type="entry name" value="LipOase_plant"/>
</dbReference>
<dbReference type="PROSITE" id="PS00711">
    <property type="entry name" value="LIPOXYGENASE_1"/>
    <property type="match status" value="1"/>
</dbReference>
<dbReference type="AlphaFoldDB" id="A0A5P1F9Q5"/>
<comment type="similarity">
    <text evidence="2 13">Belongs to the lipoxygenase family.</text>
</comment>
<keyword evidence="10" id="KW-0443">Lipid metabolism</keyword>
<dbReference type="InterPro" id="IPR000907">
    <property type="entry name" value="LipOase"/>
</dbReference>
<dbReference type="GO" id="GO:0034440">
    <property type="term" value="P:lipid oxidation"/>
    <property type="evidence" value="ECO:0007669"/>
    <property type="project" value="InterPro"/>
</dbReference>
<dbReference type="Gene3D" id="3.10.450.60">
    <property type="match status" value="1"/>
</dbReference>
<dbReference type="SMART" id="SM00308">
    <property type="entry name" value="LH2"/>
    <property type="match status" value="1"/>
</dbReference>
<dbReference type="PRINTS" id="PR00087">
    <property type="entry name" value="LIPOXYGENASE"/>
</dbReference>
<keyword evidence="5 14" id="KW-0925">Oxylipin biosynthesis</keyword>
<dbReference type="Gene3D" id="2.60.60.20">
    <property type="entry name" value="PLAT/LH2 domain"/>
    <property type="match status" value="1"/>
</dbReference>
<evidence type="ECO:0000256" key="3">
    <source>
        <dbReference type="ARBA" id="ARBA00022516"/>
    </source>
</evidence>
<comment type="function">
    <text evidence="14">Plant lipoxygenase may be involved in a number of diverse aspects of plant physiology including growth and development, pest resistance, and senescence or responses to wounding.</text>
</comment>
<dbReference type="Gene3D" id="4.10.375.10">
    <property type="entry name" value="Lipoxygenase-1, Domain 2"/>
    <property type="match status" value="1"/>
</dbReference>
<proteinExistence type="inferred from homology"/>